<dbReference type="GO" id="GO:0006508">
    <property type="term" value="P:proteolysis"/>
    <property type="evidence" value="ECO:0007669"/>
    <property type="project" value="UniProtKB-KW"/>
</dbReference>
<feature type="transmembrane region" description="Helical" evidence="1">
    <location>
        <begin position="6"/>
        <end position="31"/>
    </location>
</feature>
<feature type="domain" description="CAAX prenyl protease 2/Lysostaphin resistance protein A-like" evidence="2">
    <location>
        <begin position="205"/>
        <end position="293"/>
    </location>
</feature>
<name>A0A4R2KKX3_9FIRM</name>
<dbReference type="Proteomes" id="UP000294919">
    <property type="component" value="Unassembled WGS sequence"/>
</dbReference>
<sequence length="295" mass="34753">MQEQIIITIIQYTVLICFSIIGIPGIVYRVFSKEKIGFLKWIGLYDISLMELFFITICLFLVLFFNNFSRILPLILMLYALIIFKYQMTSNKIKIKNEKKFLYAFIIIIFVYMGINLYYNYINLLDTINTINQYRLVQLPLTMTIFLGYLLRVRLKDFNWSITFRALFVVVLVYILYLTYFLFYDMKSLMQSTPTYFIKNFVQQIYYPSIVEEVIFRGYLLSGLLAFGVREDKSNIIQAIVFGVIHVLGFKEISIISFLVISFQVFLGYLFGKIYLSTKSLTPCIILHALIDTLK</sequence>
<keyword evidence="4" id="KW-1185">Reference proteome</keyword>
<feature type="transmembrane region" description="Helical" evidence="1">
    <location>
        <begin position="43"/>
        <end position="65"/>
    </location>
</feature>
<keyword evidence="1" id="KW-0812">Transmembrane</keyword>
<feature type="transmembrane region" description="Helical" evidence="1">
    <location>
        <begin position="101"/>
        <end position="121"/>
    </location>
</feature>
<keyword evidence="3" id="KW-0645">Protease</keyword>
<evidence type="ECO:0000313" key="3">
    <source>
        <dbReference type="EMBL" id="TCO70678.1"/>
    </source>
</evidence>
<keyword evidence="3" id="KW-0378">Hydrolase</keyword>
<feature type="transmembrane region" description="Helical" evidence="1">
    <location>
        <begin position="253"/>
        <end position="271"/>
    </location>
</feature>
<reference evidence="3 4" key="1">
    <citation type="submission" date="2019-03" db="EMBL/GenBank/DDBJ databases">
        <title>Genomic Encyclopedia of Type Strains, Phase IV (KMG-IV): sequencing the most valuable type-strain genomes for metagenomic binning, comparative biology and taxonomic classification.</title>
        <authorList>
            <person name="Goeker M."/>
        </authorList>
    </citation>
    <scope>NUCLEOTIDE SEQUENCE [LARGE SCALE GENOMIC DNA]</scope>
    <source>
        <strain evidence="3 4">DSM 102940</strain>
    </source>
</reference>
<evidence type="ECO:0000313" key="4">
    <source>
        <dbReference type="Proteomes" id="UP000294919"/>
    </source>
</evidence>
<feature type="transmembrane region" description="Helical" evidence="1">
    <location>
        <begin position="163"/>
        <end position="183"/>
    </location>
</feature>
<gene>
    <name evidence="3" type="ORF">EV214_12548</name>
</gene>
<comment type="caution">
    <text evidence="3">The sequence shown here is derived from an EMBL/GenBank/DDBJ whole genome shotgun (WGS) entry which is preliminary data.</text>
</comment>
<dbReference type="InterPro" id="IPR003675">
    <property type="entry name" value="Rce1/LyrA-like_dom"/>
</dbReference>
<organism evidence="3 4">
    <name type="scientific">Marinisporobacter balticus</name>
    <dbReference type="NCBI Taxonomy" id="2018667"/>
    <lineage>
        <taxon>Bacteria</taxon>
        <taxon>Bacillati</taxon>
        <taxon>Bacillota</taxon>
        <taxon>Clostridia</taxon>
        <taxon>Peptostreptococcales</taxon>
        <taxon>Thermotaleaceae</taxon>
        <taxon>Marinisporobacter</taxon>
    </lineage>
</organism>
<feature type="transmembrane region" description="Helical" evidence="1">
    <location>
        <begin position="133"/>
        <end position="151"/>
    </location>
</feature>
<protein>
    <submittedName>
        <fullName evidence="3">CAAX prenyl protease-like protein</fullName>
    </submittedName>
</protein>
<keyword evidence="1" id="KW-1133">Transmembrane helix</keyword>
<dbReference type="Pfam" id="PF02517">
    <property type="entry name" value="Rce1-like"/>
    <property type="match status" value="1"/>
</dbReference>
<proteinExistence type="predicted"/>
<evidence type="ECO:0000259" key="2">
    <source>
        <dbReference type="Pfam" id="PF02517"/>
    </source>
</evidence>
<keyword evidence="1" id="KW-0472">Membrane</keyword>
<dbReference type="AlphaFoldDB" id="A0A4R2KKX3"/>
<accession>A0A4R2KKX3</accession>
<evidence type="ECO:0000256" key="1">
    <source>
        <dbReference type="SAM" id="Phobius"/>
    </source>
</evidence>
<dbReference type="GO" id="GO:0080120">
    <property type="term" value="P:CAAX-box protein maturation"/>
    <property type="evidence" value="ECO:0007669"/>
    <property type="project" value="UniProtKB-ARBA"/>
</dbReference>
<dbReference type="GO" id="GO:0004175">
    <property type="term" value="F:endopeptidase activity"/>
    <property type="evidence" value="ECO:0007669"/>
    <property type="project" value="UniProtKB-ARBA"/>
</dbReference>
<dbReference type="EMBL" id="SLWV01000025">
    <property type="protein sequence ID" value="TCO70678.1"/>
    <property type="molecule type" value="Genomic_DNA"/>
</dbReference>
<feature type="transmembrane region" description="Helical" evidence="1">
    <location>
        <begin position="71"/>
        <end position="89"/>
    </location>
</feature>